<accession>A0A0A9BDW4</accession>
<name>A0A0A9BDW4_ARUDO</name>
<proteinExistence type="predicted"/>
<protein>
    <submittedName>
        <fullName evidence="1">Uncharacterized protein</fullName>
    </submittedName>
</protein>
<sequence length="15" mass="1861">MLIVYCRMLFKEITT</sequence>
<evidence type="ECO:0000313" key="1">
    <source>
        <dbReference type="EMBL" id="JAD61521.1"/>
    </source>
</evidence>
<organism evidence="1">
    <name type="scientific">Arundo donax</name>
    <name type="common">Giant reed</name>
    <name type="synonym">Donax arundinaceus</name>
    <dbReference type="NCBI Taxonomy" id="35708"/>
    <lineage>
        <taxon>Eukaryota</taxon>
        <taxon>Viridiplantae</taxon>
        <taxon>Streptophyta</taxon>
        <taxon>Embryophyta</taxon>
        <taxon>Tracheophyta</taxon>
        <taxon>Spermatophyta</taxon>
        <taxon>Magnoliopsida</taxon>
        <taxon>Liliopsida</taxon>
        <taxon>Poales</taxon>
        <taxon>Poaceae</taxon>
        <taxon>PACMAD clade</taxon>
        <taxon>Arundinoideae</taxon>
        <taxon>Arundineae</taxon>
        <taxon>Arundo</taxon>
    </lineage>
</organism>
<reference evidence="1" key="2">
    <citation type="journal article" date="2015" name="Data Brief">
        <title>Shoot transcriptome of the giant reed, Arundo donax.</title>
        <authorList>
            <person name="Barrero R.A."/>
            <person name="Guerrero F.D."/>
            <person name="Moolhuijzen P."/>
            <person name="Goolsby J.A."/>
            <person name="Tidwell J."/>
            <person name="Bellgard S.E."/>
            <person name="Bellgard M.I."/>
        </authorList>
    </citation>
    <scope>NUCLEOTIDE SEQUENCE</scope>
    <source>
        <tissue evidence="1">Shoot tissue taken approximately 20 cm above the soil surface</tissue>
    </source>
</reference>
<reference evidence="1" key="1">
    <citation type="submission" date="2014-09" db="EMBL/GenBank/DDBJ databases">
        <authorList>
            <person name="Magalhaes I.L.F."/>
            <person name="Oliveira U."/>
            <person name="Santos F.R."/>
            <person name="Vidigal T.H.D.A."/>
            <person name="Brescovit A.D."/>
            <person name="Santos A.J."/>
        </authorList>
    </citation>
    <scope>NUCLEOTIDE SEQUENCE</scope>
    <source>
        <tissue evidence="1">Shoot tissue taken approximately 20 cm above the soil surface</tissue>
    </source>
</reference>
<dbReference type="EMBL" id="GBRH01236374">
    <property type="protein sequence ID" value="JAD61521.1"/>
    <property type="molecule type" value="Transcribed_RNA"/>
</dbReference>